<gene>
    <name evidence="1" type="ORF">SAMN04488515_0370</name>
</gene>
<dbReference type="Proteomes" id="UP000199167">
    <property type="component" value="Unassembled WGS sequence"/>
</dbReference>
<dbReference type="STRING" id="364200.SAMN04488515_0370"/>
<name>A0A1I0N1X5_9RHOB</name>
<proteinExistence type="predicted"/>
<dbReference type="RefSeq" id="WP_089989548.1">
    <property type="nucleotide sequence ID" value="NZ_FOIZ01000001.1"/>
</dbReference>
<accession>A0A1I0N1X5</accession>
<dbReference type="PROSITE" id="PS51257">
    <property type="entry name" value="PROKAR_LIPOPROTEIN"/>
    <property type="match status" value="1"/>
</dbReference>
<keyword evidence="2" id="KW-1185">Reference proteome</keyword>
<organism evidence="1 2">
    <name type="scientific">Cognatiyoonia koreensis</name>
    <dbReference type="NCBI Taxonomy" id="364200"/>
    <lineage>
        <taxon>Bacteria</taxon>
        <taxon>Pseudomonadati</taxon>
        <taxon>Pseudomonadota</taxon>
        <taxon>Alphaproteobacteria</taxon>
        <taxon>Rhodobacterales</taxon>
        <taxon>Paracoccaceae</taxon>
        <taxon>Cognatiyoonia</taxon>
    </lineage>
</organism>
<reference evidence="1 2" key="1">
    <citation type="submission" date="2016-10" db="EMBL/GenBank/DDBJ databases">
        <authorList>
            <person name="de Groot N.N."/>
        </authorList>
    </citation>
    <scope>NUCLEOTIDE SEQUENCE [LARGE SCALE GENOMIC DNA]</scope>
    <source>
        <strain evidence="1 2">DSM 17925</strain>
    </source>
</reference>
<evidence type="ECO:0000313" key="1">
    <source>
        <dbReference type="EMBL" id="SEV95036.1"/>
    </source>
</evidence>
<sequence>MRLLILAPVFAAAAACTPPPPAPTVLPFFGDGYRAEGDQCRRVGESELTVEFLDDAADLVGCPEDMENLGVFALDTGGVEVARIGGFVLYSVPVR</sequence>
<dbReference type="OrthoDB" id="7392270at2"/>
<evidence type="ECO:0008006" key="3">
    <source>
        <dbReference type="Google" id="ProtNLM"/>
    </source>
</evidence>
<dbReference type="EMBL" id="FOIZ01000001">
    <property type="protein sequence ID" value="SEV95036.1"/>
    <property type="molecule type" value="Genomic_DNA"/>
</dbReference>
<dbReference type="AlphaFoldDB" id="A0A1I0N1X5"/>
<evidence type="ECO:0000313" key="2">
    <source>
        <dbReference type="Proteomes" id="UP000199167"/>
    </source>
</evidence>
<protein>
    <recommendedName>
        <fullName evidence="3">Lipoprotein</fullName>
    </recommendedName>
</protein>